<proteinExistence type="predicted"/>
<dbReference type="PROSITE" id="PS50995">
    <property type="entry name" value="HTH_MARR_2"/>
    <property type="match status" value="1"/>
</dbReference>
<reference evidence="5" key="2">
    <citation type="submission" date="2017-03" db="EMBL/GenBank/DDBJ databases">
        <authorList>
            <person name="Monnet C."/>
        </authorList>
    </citation>
    <scope>NUCLEOTIDE SEQUENCE [LARGE SCALE GENOMIC DNA]</scope>
    <source>
        <strain evidence="5">CNRZ 920</strain>
    </source>
</reference>
<dbReference type="PRINTS" id="PR00598">
    <property type="entry name" value="HTHMARR"/>
</dbReference>
<dbReference type="SMART" id="SM00347">
    <property type="entry name" value="HTH_MARR"/>
    <property type="match status" value="1"/>
</dbReference>
<dbReference type="InterPro" id="IPR036390">
    <property type="entry name" value="WH_DNA-bd_sf"/>
</dbReference>
<dbReference type="Proteomes" id="UP000234327">
    <property type="component" value="Unassembled WGS sequence"/>
</dbReference>
<dbReference type="GO" id="GO:0003700">
    <property type="term" value="F:DNA-binding transcription factor activity"/>
    <property type="evidence" value="ECO:0007669"/>
    <property type="project" value="InterPro"/>
</dbReference>
<dbReference type="SUPFAM" id="SSF46785">
    <property type="entry name" value="Winged helix' DNA-binding domain"/>
    <property type="match status" value="1"/>
</dbReference>
<evidence type="ECO:0000313" key="3">
    <source>
        <dbReference type="EMBL" id="SMX95825.1"/>
    </source>
</evidence>
<dbReference type="InterPro" id="IPR000835">
    <property type="entry name" value="HTH_MarR-typ"/>
</dbReference>
<dbReference type="RefSeq" id="WP_226829620.1">
    <property type="nucleotide sequence ID" value="NZ_FXYZ01000036.1"/>
</dbReference>
<accession>A0A2H1K7P7</accession>
<dbReference type="Gene3D" id="1.10.10.10">
    <property type="entry name" value="Winged helix-like DNA-binding domain superfamily/Winged helix DNA-binding domain"/>
    <property type="match status" value="1"/>
</dbReference>
<dbReference type="PANTHER" id="PTHR33164">
    <property type="entry name" value="TRANSCRIPTIONAL REGULATOR, MARR FAMILY"/>
    <property type="match status" value="1"/>
</dbReference>
<evidence type="ECO:0000256" key="1">
    <source>
        <dbReference type="SAM" id="MobiDB-lite"/>
    </source>
</evidence>
<feature type="region of interest" description="Disordered" evidence="1">
    <location>
        <begin position="163"/>
        <end position="183"/>
    </location>
</feature>
<dbReference type="PANTHER" id="PTHR33164:SF43">
    <property type="entry name" value="HTH-TYPE TRANSCRIPTIONAL REPRESSOR YETL"/>
    <property type="match status" value="1"/>
</dbReference>
<dbReference type="Pfam" id="PF12802">
    <property type="entry name" value="MarR_2"/>
    <property type="match status" value="1"/>
</dbReference>
<evidence type="ECO:0000313" key="5">
    <source>
        <dbReference type="Proteomes" id="UP000234289"/>
    </source>
</evidence>
<dbReference type="InterPro" id="IPR036388">
    <property type="entry name" value="WH-like_DNA-bd_sf"/>
</dbReference>
<evidence type="ECO:0000259" key="2">
    <source>
        <dbReference type="PROSITE" id="PS50995"/>
    </source>
</evidence>
<dbReference type="AlphaFoldDB" id="A0A2H1K7P7"/>
<organism evidence="3 5">
    <name type="scientific">Brevibacterium aurantiacum</name>
    <dbReference type="NCBI Taxonomy" id="273384"/>
    <lineage>
        <taxon>Bacteria</taxon>
        <taxon>Bacillati</taxon>
        <taxon>Actinomycetota</taxon>
        <taxon>Actinomycetes</taxon>
        <taxon>Micrococcales</taxon>
        <taxon>Brevibacteriaceae</taxon>
        <taxon>Brevibacterium</taxon>
    </lineage>
</organism>
<dbReference type="GO" id="GO:0003677">
    <property type="term" value="F:DNA binding"/>
    <property type="evidence" value="ECO:0007669"/>
    <property type="project" value="UniProtKB-KW"/>
</dbReference>
<keyword evidence="3" id="KW-0238">DNA-binding</keyword>
<dbReference type="Proteomes" id="UP000234289">
    <property type="component" value="Unassembled WGS sequence"/>
</dbReference>
<gene>
    <name evidence="3" type="ORF">BAUR920_02904</name>
    <name evidence="4" type="ORF">BAURA63_03686</name>
</gene>
<evidence type="ECO:0000313" key="6">
    <source>
        <dbReference type="Proteomes" id="UP000234327"/>
    </source>
</evidence>
<dbReference type="InterPro" id="IPR039422">
    <property type="entry name" value="MarR/SlyA-like"/>
</dbReference>
<dbReference type="EMBL" id="FXZG01000020">
    <property type="protein sequence ID" value="SMX95825.1"/>
    <property type="molecule type" value="Genomic_DNA"/>
</dbReference>
<reference evidence="3 6" key="1">
    <citation type="submission" date="2017-03" db="EMBL/GenBank/DDBJ databases">
        <authorList>
            <person name="Afonso C.L."/>
            <person name="Miller P.J."/>
            <person name="Scott M.A."/>
            <person name="Spackman E."/>
            <person name="Goraichik I."/>
            <person name="Dimitrov K.M."/>
            <person name="Suarez D.L."/>
            <person name="Swayne D.E."/>
        </authorList>
    </citation>
    <scope>NUCLEOTIDE SEQUENCE [LARGE SCALE GENOMIC DNA]</scope>
    <source>
        <strain evidence="4">6</strain>
        <strain evidence="6">6(3)</strain>
        <strain evidence="3">CNRZ 920</strain>
    </source>
</reference>
<dbReference type="EMBL" id="FXYZ01000036">
    <property type="protein sequence ID" value="SMY02678.1"/>
    <property type="molecule type" value="Genomic_DNA"/>
</dbReference>
<dbReference type="GO" id="GO:0006950">
    <property type="term" value="P:response to stress"/>
    <property type="evidence" value="ECO:0007669"/>
    <property type="project" value="TreeGrafter"/>
</dbReference>
<feature type="domain" description="HTH marR-type" evidence="2">
    <location>
        <begin position="18"/>
        <end position="160"/>
    </location>
</feature>
<sequence length="183" mass="20342">MKYFSNDPEFSDRSQLSQSEITQCMSVMEALHHWREADRALSEASRRFMRLNESDMRAIRMLMQAQKQGLVITPKDIAHEVGISSASTTKLIDRLVAGGHLIRVPHPNDRRTICIEVTPETAQAARETIGHQHARRFDAAAAMSGEEREVVVRFLTALAAADQPQGDLAASENSLNGRPGHPD</sequence>
<name>A0A2H1K7P7_BREAU</name>
<evidence type="ECO:0000313" key="4">
    <source>
        <dbReference type="EMBL" id="SMY02678.1"/>
    </source>
</evidence>
<protein>
    <submittedName>
        <fullName evidence="3">DNA-binding transcriptional regulator, MarR family</fullName>
    </submittedName>
</protein>